<dbReference type="EMBL" id="QKQP01000005">
    <property type="protein sequence ID" value="PZD80876.1"/>
    <property type="molecule type" value="Genomic_DNA"/>
</dbReference>
<dbReference type="AlphaFoldDB" id="A0A2W1K2C5"/>
<evidence type="ECO:0000313" key="1">
    <source>
        <dbReference type="EMBL" id="PZD80876.1"/>
    </source>
</evidence>
<comment type="caution">
    <text evidence="1">The sequence shown here is derived from an EMBL/GenBank/DDBJ whole genome shotgun (WGS) entry which is preliminary data.</text>
</comment>
<proteinExistence type="predicted"/>
<dbReference type="Proteomes" id="UP000248886">
    <property type="component" value="Unassembled WGS sequence"/>
</dbReference>
<protein>
    <submittedName>
        <fullName evidence="1">Uncharacterized protein</fullName>
    </submittedName>
</protein>
<name>A0A2W1K2C5_ACIFR</name>
<accession>A0A2W1K2C5</accession>
<evidence type="ECO:0000313" key="2">
    <source>
        <dbReference type="Proteomes" id="UP000248886"/>
    </source>
</evidence>
<gene>
    <name evidence="1" type="ORF">DN052_10675</name>
</gene>
<organism evidence="1 2">
    <name type="scientific">Acidithiobacillus ferrooxidans</name>
    <name type="common">Thiobacillus ferrooxidans</name>
    <dbReference type="NCBI Taxonomy" id="920"/>
    <lineage>
        <taxon>Bacteria</taxon>
        <taxon>Pseudomonadati</taxon>
        <taxon>Pseudomonadota</taxon>
        <taxon>Acidithiobacillia</taxon>
        <taxon>Acidithiobacillales</taxon>
        <taxon>Acidithiobacillaceae</taxon>
        <taxon>Acidithiobacillus</taxon>
    </lineage>
</organism>
<sequence length="62" mass="7259">MISDIYDKFTILYIRVDIISFPQTYKTNLCYEGWECDSVNIIENTKYTALSSLTVYACTFCH</sequence>
<reference evidence="1 2" key="1">
    <citation type="submission" date="2018-06" db="EMBL/GenBank/DDBJ databases">
        <title>Draft sequence of Acidithiobacillus ferrooxidans CCM 4253.</title>
        <authorList>
            <person name="Moya-Beltran A."/>
            <person name="Castro M."/>
            <person name="Covarrubias P.C."/>
            <person name="Issotta F."/>
            <person name="Janiczek O."/>
            <person name="Mandl M."/>
            <person name="Kucera J."/>
            <person name="Quatrini R."/>
        </authorList>
    </citation>
    <scope>NUCLEOTIDE SEQUENCE [LARGE SCALE GENOMIC DNA]</scope>
    <source>
        <strain evidence="1 2">CCM 4253</strain>
    </source>
</reference>